<evidence type="ECO:0000313" key="2">
    <source>
        <dbReference type="Proteomes" id="UP001196413"/>
    </source>
</evidence>
<gene>
    <name evidence="1" type="ORF">KIN20_022957</name>
</gene>
<dbReference type="EMBL" id="JAHQIW010004630">
    <property type="protein sequence ID" value="KAJ1363161.1"/>
    <property type="molecule type" value="Genomic_DNA"/>
</dbReference>
<sequence length="197" mass="22408">MLNEILLVRLISFAKYEPRKEKPGKKSSMGYVKLKLILRDKRTCISSTRTLRTDGCRLSASEHSPEQLEQTRGKRANQNRHACVGKALYIRDTFVLQTHQPDRYVVCNLYSQFFGGTLLIESIDDRATTPKVAKEASETTQCPSSPSLRSGICNIEKSLLIIFRTTGLDHVPRHPYSPTIARQPDYYLFRALKFSIG</sequence>
<dbReference type="AlphaFoldDB" id="A0AAD5QX36"/>
<accession>A0AAD5QX36</accession>
<dbReference type="Proteomes" id="UP001196413">
    <property type="component" value="Unassembled WGS sequence"/>
</dbReference>
<evidence type="ECO:0000313" key="1">
    <source>
        <dbReference type="EMBL" id="KAJ1363161.1"/>
    </source>
</evidence>
<name>A0AAD5QX36_PARTN</name>
<proteinExistence type="predicted"/>
<protein>
    <submittedName>
        <fullName evidence="1">Uncharacterized protein</fullName>
    </submittedName>
</protein>
<keyword evidence="2" id="KW-1185">Reference proteome</keyword>
<comment type="caution">
    <text evidence="1">The sequence shown here is derived from an EMBL/GenBank/DDBJ whole genome shotgun (WGS) entry which is preliminary data.</text>
</comment>
<reference evidence="1" key="1">
    <citation type="submission" date="2021-06" db="EMBL/GenBank/DDBJ databases">
        <title>Parelaphostrongylus tenuis whole genome reference sequence.</title>
        <authorList>
            <person name="Garwood T.J."/>
            <person name="Larsen P.A."/>
            <person name="Fountain-Jones N.M."/>
            <person name="Garbe J.R."/>
            <person name="Macchietto M.G."/>
            <person name="Kania S.A."/>
            <person name="Gerhold R.W."/>
            <person name="Richards J.E."/>
            <person name="Wolf T.M."/>
        </authorList>
    </citation>
    <scope>NUCLEOTIDE SEQUENCE</scope>
    <source>
        <strain evidence="1">MNPRO001-30</strain>
        <tissue evidence="1">Meninges</tissue>
    </source>
</reference>
<organism evidence="1 2">
    <name type="scientific">Parelaphostrongylus tenuis</name>
    <name type="common">Meningeal worm</name>
    <dbReference type="NCBI Taxonomy" id="148309"/>
    <lineage>
        <taxon>Eukaryota</taxon>
        <taxon>Metazoa</taxon>
        <taxon>Ecdysozoa</taxon>
        <taxon>Nematoda</taxon>
        <taxon>Chromadorea</taxon>
        <taxon>Rhabditida</taxon>
        <taxon>Rhabditina</taxon>
        <taxon>Rhabditomorpha</taxon>
        <taxon>Strongyloidea</taxon>
        <taxon>Metastrongylidae</taxon>
        <taxon>Parelaphostrongylus</taxon>
    </lineage>
</organism>